<proteinExistence type="predicted"/>
<evidence type="ECO:0000256" key="1">
    <source>
        <dbReference type="SAM" id="MobiDB-lite"/>
    </source>
</evidence>
<dbReference type="OrthoDB" id="3559161at2759"/>
<protein>
    <submittedName>
        <fullName evidence="2">Uncharacterized protein</fullName>
    </submittedName>
</protein>
<dbReference type="EMBL" id="KN847317">
    <property type="protein sequence ID" value="KIW60536.1"/>
    <property type="molecule type" value="Genomic_DNA"/>
</dbReference>
<dbReference type="Proteomes" id="UP000054342">
    <property type="component" value="Unassembled WGS sequence"/>
</dbReference>
<organism evidence="2 3">
    <name type="scientific">Exophiala xenobiotica</name>
    <dbReference type="NCBI Taxonomy" id="348802"/>
    <lineage>
        <taxon>Eukaryota</taxon>
        <taxon>Fungi</taxon>
        <taxon>Dikarya</taxon>
        <taxon>Ascomycota</taxon>
        <taxon>Pezizomycotina</taxon>
        <taxon>Eurotiomycetes</taxon>
        <taxon>Chaetothyriomycetidae</taxon>
        <taxon>Chaetothyriales</taxon>
        <taxon>Herpotrichiellaceae</taxon>
        <taxon>Exophiala</taxon>
    </lineage>
</organism>
<reference evidence="2 3" key="1">
    <citation type="submission" date="2015-01" db="EMBL/GenBank/DDBJ databases">
        <title>The Genome Sequence of Exophiala xenobiotica CBS118157.</title>
        <authorList>
            <consortium name="The Broad Institute Genomics Platform"/>
            <person name="Cuomo C."/>
            <person name="de Hoog S."/>
            <person name="Gorbushina A."/>
            <person name="Stielow B."/>
            <person name="Teixiera M."/>
            <person name="Abouelleil A."/>
            <person name="Chapman S.B."/>
            <person name="Priest M."/>
            <person name="Young S.K."/>
            <person name="Wortman J."/>
            <person name="Nusbaum C."/>
            <person name="Birren B."/>
        </authorList>
    </citation>
    <scope>NUCLEOTIDE SEQUENCE [LARGE SCALE GENOMIC DNA]</scope>
    <source>
        <strain evidence="2 3">CBS 118157</strain>
    </source>
</reference>
<feature type="region of interest" description="Disordered" evidence="1">
    <location>
        <begin position="141"/>
        <end position="207"/>
    </location>
</feature>
<sequence length="207" mass="22625">MPPFGPDEASNALNAVQQTFYMAVPGHNFKMGAFKDKVTKSTSAVEAADIFLASDLLTEEEKEPLRKMRIGLIYMIARGPLLTSDEAIASIANTFEVTNIFDADRKKQGQYVPPMMAYTMGADNKVTKSFEITDDGMKETAGGEDELFGGNRGQTQPQDGVAVGKFEPVYEKEPGTNAEQKTTNSDKGKEGGDFRSDFKKNLRGAFL</sequence>
<evidence type="ECO:0000313" key="3">
    <source>
        <dbReference type="Proteomes" id="UP000054342"/>
    </source>
</evidence>
<name>A0A0D2C6P7_9EURO</name>
<gene>
    <name evidence="2" type="ORF">PV05_00746</name>
</gene>
<dbReference type="AlphaFoldDB" id="A0A0D2C6P7"/>
<feature type="compositionally biased region" description="Basic and acidic residues" evidence="1">
    <location>
        <begin position="184"/>
        <end position="200"/>
    </location>
</feature>
<dbReference type="HOGENOM" id="CLU_1199912_0_0_1"/>
<keyword evidence="3" id="KW-1185">Reference proteome</keyword>
<evidence type="ECO:0000313" key="2">
    <source>
        <dbReference type="EMBL" id="KIW60536.1"/>
    </source>
</evidence>
<dbReference type="RefSeq" id="XP_013321120.1">
    <property type="nucleotide sequence ID" value="XM_013465666.1"/>
</dbReference>
<accession>A0A0D2C6P7</accession>
<dbReference type="GeneID" id="25322654"/>